<evidence type="ECO:0000256" key="2">
    <source>
        <dbReference type="ARBA" id="ARBA00022692"/>
    </source>
</evidence>
<protein>
    <submittedName>
        <fullName evidence="9">Mitochondrial OXA complex Oxa1 subunit (Core chaperone)</fullName>
    </submittedName>
</protein>
<dbReference type="GO" id="GO:0005743">
    <property type="term" value="C:mitochondrial inner membrane"/>
    <property type="evidence" value="ECO:0007669"/>
    <property type="project" value="TreeGrafter"/>
</dbReference>
<proteinExistence type="inferred from homology"/>
<evidence type="ECO:0000256" key="4">
    <source>
        <dbReference type="ARBA" id="ARBA00023136"/>
    </source>
</evidence>
<keyword evidence="2 5" id="KW-0812">Transmembrane</keyword>
<evidence type="ECO:0000259" key="8">
    <source>
        <dbReference type="Pfam" id="PF02096"/>
    </source>
</evidence>
<feature type="region of interest" description="Disordered" evidence="6">
    <location>
        <begin position="318"/>
        <end position="346"/>
    </location>
</feature>
<feature type="transmembrane region" description="Helical" evidence="7">
    <location>
        <begin position="232"/>
        <end position="249"/>
    </location>
</feature>
<evidence type="ECO:0000256" key="1">
    <source>
        <dbReference type="ARBA" id="ARBA00004141"/>
    </source>
</evidence>
<keyword evidence="4 7" id="KW-0472">Membrane</keyword>
<sequence>MYRGISASVLCRSFGSAVFQRSMVQSRTPSPLFSTSLMPSVLSPFSQRQPVRYISYPSDWLGSALESIHASTGLPWWITILTTTVVFRVATLPLVVKQMRNTANLTMIRPQMEELNAKIKDIGSSGLSPMEIQAARINHTEQLRALFQKHDCHPMKAFVNAFVQMPIFLTFFITLRNLAENCASLKVGGISWFTDLTTADPLYIFPLLSSLTFLTTIELGADTGVAPMGKGIRWFFRALAVGMFFLTMSMPKAVFLYWTASNFFSLISSRLLQRDAVRRALNIPLNSEVKAALARAGMTPKPQQPGMFDNIQKMIKERSEQQKKVHEVFLDSKPKATKGDNVVPKQ</sequence>
<accession>A0A8K0AIM0</accession>
<comment type="caution">
    <text evidence="9">The sequence shown here is derived from an EMBL/GenBank/DDBJ whole genome shotgun (WGS) entry which is preliminary data.</text>
</comment>
<evidence type="ECO:0000256" key="7">
    <source>
        <dbReference type="SAM" id="Phobius"/>
    </source>
</evidence>
<comment type="similarity">
    <text evidence="5">Belongs to the OXA1/ALB3/YidC family.</text>
</comment>
<dbReference type="AlphaFoldDB" id="A0A8K0AIM0"/>
<name>A0A8K0AIM0_ANDGO</name>
<dbReference type="GO" id="GO:0032977">
    <property type="term" value="F:membrane insertase activity"/>
    <property type="evidence" value="ECO:0007669"/>
    <property type="project" value="InterPro"/>
</dbReference>
<organism evidence="9 10">
    <name type="scientific">Andalucia godoyi</name>
    <name type="common">Flagellate</name>
    <dbReference type="NCBI Taxonomy" id="505711"/>
    <lineage>
        <taxon>Eukaryota</taxon>
        <taxon>Discoba</taxon>
        <taxon>Jakobida</taxon>
        <taxon>Andalucina</taxon>
        <taxon>Andaluciidae</taxon>
        <taxon>Andalucia</taxon>
    </lineage>
</organism>
<dbReference type="PANTHER" id="PTHR12428">
    <property type="entry name" value="OXA1"/>
    <property type="match status" value="1"/>
</dbReference>
<dbReference type="PANTHER" id="PTHR12428:SF65">
    <property type="entry name" value="CYTOCHROME C OXIDASE ASSEMBLY PROTEIN COX18, MITOCHONDRIAL"/>
    <property type="match status" value="1"/>
</dbReference>
<evidence type="ECO:0000313" key="10">
    <source>
        <dbReference type="Proteomes" id="UP000799049"/>
    </source>
</evidence>
<feature type="compositionally biased region" description="Basic and acidic residues" evidence="6">
    <location>
        <begin position="318"/>
        <end position="338"/>
    </location>
</feature>
<dbReference type="EMBL" id="VRVR01000038">
    <property type="protein sequence ID" value="KAF0852417.1"/>
    <property type="molecule type" value="Genomic_DNA"/>
</dbReference>
<feature type="transmembrane region" description="Helical" evidence="7">
    <location>
        <begin position="202"/>
        <end position="220"/>
    </location>
</feature>
<feature type="domain" description="Membrane insertase YidC/Oxa/ALB C-terminal" evidence="8">
    <location>
        <begin position="76"/>
        <end position="272"/>
    </location>
</feature>
<feature type="transmembrane region" description="Helical" evidence="7">
    <location>
        <begin position="157"/>
        <end position="175"/>
    </location>
</feature>
<comment type="subcellular location">
    <subcellularLocation>
        <location evidence="1 5">Membrane</location>
        <topology evidence="1 5">Multi-pass membrane protein</topology>
    </subcellularLocation>
</comment>
<dbReference type="InterPro" id="IPR028055">
    <property type="entry name" value="YidC/Oxa/ALB_C"/>
</dbReference>
<dbReference type="NCBIfam" id="TIGR03592">
    <property type="entry name" value="yidC_oxa1_cterm"/>
    <property type="match status" value="1"/>
</dbReference>
<evidence type="ECO:0000256" key="6">
    <source>
        <dbReference type="SAM" id="MobiDB-lite"/>
    </source>
</evidence>
<dbReference type="OrthoDB" id="2148490at2759"/>
<keyword evidence="3 7" id="KW-1133">Transmembrane helix</keyword>
<dbReference type="InterPro" id="IPR001708">
    <property type="entry name" value="YidC/ALB3/OXA1/COX18"/>
</dbReference>
<keyword evidence="10" id="KW-1185">Reference proteome</keyword>
<gene>
    <name evidence="9" type="ORF">ANDGO_05893</name>
</gene>
<evidence type="ECO:0000256" key="5">
    <source>
        <dbReference type="RuleBase" id="RU003945"/>
    </source>
</evidence>
<evidence type="ECO:0000313" key="9">
    <source>
        <dbReference type="EMBL" id="KAF0852417.1"/>
    </source>
</evidence>
<evidence type="ECO:0000256" key="3">
    <source>
        <dbReference type="ARBA" id="ARBA00022989"/>
    </source>
</evidence>
<dbReference type="Proteomes" id="UP000799049">
    <property type="component" value="Unassembled WGS sequence"/>
</dbReference>
<dbReference type="CDD" id="cd20069">
    <property type="entry name" value="5TM_Oxa1-like"/>
    <property type="match status" value="1"/>
</dbReference>
<reference evidence="9" key="1">
    <citation type="submission" date="2019-09" db="EMBL/GenBank/DDBJ databases">
        <title>The Mitochondrial Proteome of the Jakobid, Andalucia godoyi, a Protist With the Most Gene-Rich and Bacteria-Like Mitochondrial Genome.</title>
        <authorList>
            <person name="Gray M.W."/>
            <person name="Burger G."/>
            <person name="Derelle R."/>
            <person name="Klimes V."/>
            <person name="Leger M."/>
            <person name="Sarrasin M."/>
            <person name="Vlcek C."/>
            <person name="Roger A.J."/>
            <person name="Elias M."/>
            <person name="Lang B.F."/>
        </authorList>
    </citation>
    <scope>NUCLEOTIDE SEQUENCE</scope>
    <source>
        <strain evidence="9">And28</strain>
    </source>
</reference>
<dbReference type="Pfam" id="PF02096">
    <property type="entry name" value="60KD_IMP"/>
    <property type="match status" value="1"/>
</dbReference>
<dbReference type="GO" id="GO:0032979">
    <property type="term" value="P:protein insertion into mitochondrial inner membrane from matrix"/>
    <property type="evidence" value="ECO:0007669"/>
    <property type="project" value="TreeGrafter"/>
</dbReference>
<feature type="transmembrane region" description="Helical" evidence="7">
    <location>
        <begin position="74"/>
        <end position="96"/>
    </location>
</feature>